<dbReference type="RefSeq" id="WP_022612146.1">
    <property type="nucleotide sequence ID" value="NZ_LK391965.1"/>
</dbReference>
<dbReference type="AlphaFoldDB" id="A0AAV2VRV6"/>
<dbReference type="PANTHER" id="PTHR45947">
    <property type="entry name" value="SULFOQUINOVOSYL TRANSFERASE SQD2"/>
    <property type="match status" value="1"/>
</dbReference>
<evidence type="ECO:0000259" key="1">
    <source>
        <dbReference type="Pfam" id="PF00534"/>
    </source>
</evidence>
<dbReference type="Gene3D" id="3.40.50.2000">
    <property type="entry name" value="Glycogen Phosphorylase B"/>
    <property type="match status" value="2"/>
</dbReference>
<dbReference type="SUPFAM" id="SSF53756">
    <property type="entry name" value="UDP-Glycosyltransferase/glycogen phosphorylase"/>
    <property type="match status" value="1"/>
</dbReference>
<dbReference type="Pfam" id="PF00534">
    <property type="entry name" value="Glycos_transf_1"/>
    <property type="match status" value="1"/>
</dbReference>
<dbReference type="GO" id="GO:0016757">
    <property type="term" value="F:glycosyltransferase activity"/>
    <property type="evidence" value="ECO:0007669"/>
    <property type="project" value="InterPro"/>
</dbReference>
<dbReference type="EMBL" id="CAOF01000119">
    <property type="protein sequence ID" value="CCO47287.1"/>
    <property type="molecule type" value="Genomic_DNA"/>
</dbReference>
<evidence type="ECO:0000313" key="4">
    <source>
        <dbReference type="Proteomes" id="UP000018211"/>
    </source>
</evidence>
<evidence type="ECO:0000259" key="2">
    <source>
        <dbReference type="Pfam" id="PF13439"/>
    </source>
</evidence>
<feature type="domain" description="Glycosyltransferase subfamily 4-like N-terminal" evidence="2">
    <location>
        <begin position="61"/>
        <end position="179"/>
    </location>
</feature>
<feature type="domain" description="Glycosyl transferase family 1" evidence="1">
    <location>
        <begin position="187"/>
        <end position="348"/>
    </location>
</feature>
<accession>A0AAV2VRV6</accession>
<evidence type="ECO:0000313" key="3">
    <source>
        <dbReference type="EMBL" id="CCO47287.1"/>
    </source>
</evidence>
<gene>
    <name evidence="3" type="ORF">VIBNISOn1_290006</name>
</gene>
<dbReference type="InterPro" id="IPR028098">
    <property type="entry name" value="Glyco_trans_4-like_N"/>
</dbReference>
<organism evidence="3 4">
    <name type="scientific">Vibrio nigripulchritudo SOn1</name>
    <dbReference type="NCBI Taxonomy" id="1238450"/>
    <lineage>
        <taxon>Bacteria</taxon>
        <taxon>Pseudomonadati</taxon>
        <taxon>Pseudomonadota</taxon>
        <taxon>Gammaproteobacteria</taxon>
        <taxon>Vibrionales</taxon>
        <taxon>Vibrionaceae</taxon>
        <taxon>Vibrio</taxon>
    </lineage>
</organism>
<reference evidence="3 4" key="1">
    <citation type="journal article" date="2013" name="ISME J.">
        <title>Comparative genomics of pathogenic lineages of Vibrio nigripulchritudo identifies virulence-associated traits.</title>
        <authorList>
            <person name="Goudenege D."/>
            <person name="Labreuche Y."/>
            <person name="Krin E."/>
            <person name="Ansquer D."/>
            <person name="Mangenot S."/>
            <person name="Calteau A."/>
            <person name="Medigue C."/>
            <person name="Mazel D."/>
            <person name="Polz M.F."/>
            <person name="Le Roux F."/>
        </authorList>
    </citation>
    <scope>NUCLEOTIDE SEQUENCE [LARGE SCALE GENOMIC DNA]</scope>
    <source>
        <strain evidence="3 4">SOn1</strain>
    </source>
</reference>
<protein>
    <submittedName>
        <fullName evidence="3">UDP-Glycosyltransferase/glycogen phosphorylase</fullName>
    </submittedName>
</protein>
<dbReference type="Pfam" id="PF13439">
    <property type="entry name" value="Glyco_transf_4"/>
    <property type="match status" value="1"/>
</dbReference>
<dbReference type="InterPro" id="IPR001296">
    <property type="entry name" value="Glyco_trans_1"/>
</dbReference>
<dbReference type="PANTHER" id="PTHR45947:SF14">
    <property type="entry name" value="SLL1723 PROTEIN"/>
    <property type="match status" value="1"/>
</dbReference>
<dbReference type="InterPro" id="IPR050194">
    <property type="entry name" value="Glycosyltransferase_grp1"/>
</dbReference>
<comment type="caution">
    <text evidence="3">The sequence shown here is derived from an EMBL/GenBank/DDBJ whole genome shotgun (WGS) entry which is preliminary data.</text>
</comment>
<dbReference type="Proteomes" id="UP000018211">
    <property type="component" value="Unassembled WGS sequence"/>
</dbReference>
<sequence length="375" mass="42062">MNNVIIFSNHLLAYSETFIRSQGEALKHFKAQYVGSDKVAQGLSLPSERTHIVQSGVLGTVTDKLFKLGLVLPNLLRRMRKLEPELIHAHFGPNGLTALSLAEKLGAPLVVTFHGFDVIESPSIEKHGRLHIRYMGRRAKLADNATQFIAVSNWVKGRMVKLGFPENKIIRHYIGIDTQFFTPDESVHREKIILCVGRMTAYKGHRFLIEAMSKVQKLAPDYKLVLIGDGEEKPRLEELALTKGIQVEFTGRQTPEQVKRWMQRASVYVQPSIRLPNGQEEALALTIVEAQAVGTPAVVFNTGGMPEAIVDGETGTVVSEENVDELADAIVNLSYDHERWNRYSKNAIDFVRQTHNLDKQCAALESIYQNVLQQN</sequence>
<proteinExistence type="predicted"/>
<name>A0AAV2VRV6_9VIBR</name>